<dbReference type="InterPro" id="IPR001375">
    <property type="entry name" value="Peptidase_S9_cat"/>
</dbReference>
<name>A0A660SL18_UNCT6</name>
<dbReference type="Pfam" id="PF07676">
    <property type="entry name" value="PD40"/>
    <property type="match status" value="1"/>
</dbReference>
<evidence type="ECO:0000313" key="11">
    <source>
        <dbReference type="Proteomes" id="UP000271125"/>
    </source>
</evidence>
<comment type="function">
    <text evidence="8">This enzyme catalyzes the hydrolysis of the N-terminal peptide bond of an N-acetylated peptide to generate an N-acetylated amino acid and a peptide with a free N-terminus. It preferentially cleaves off Ac-Ala, Ac-Met and Ac-Ser. Also, involved in the degradation of oxidized and glycated proteins.</text>
</comment>
<evidence type="ECO:0000259" key="9">
    <source>
        <dbReference type="Pfam" id="PF00326"/>
    </source>
</evidence>
<evidence type="ECO:0000313" key="10">
    <source>
        <dbReference type="EMBL" id="RKX71182.1"/>
    </source>
</evidence>
<dbReference type="PANTHER" id="PTHR42776:SF27">
    <property type="entry name" value="DIPEPTIDYL PEPTIDASE FAMILY MEMBER 6"/>
    <property type="match status" value="1"/>
</dbReference>
<dbReference type="GO" id="GO:0004252">
    <property type="term" value="F:serine-type endopeptidase activity"/>
    <property type="evidence" value="ECO:0007669"/>
    <property type="project" value="InterPro"/>
</dbReference>
<evidence type="ECO:0000256" key="8">
    <source>
        <dbReference type="ARBA" id="ARBA00045885"/>
    </source>
</evidence>
<keyword evidence="3" id="KW-0378">Hydrolase</keyword>
<dbReference type="GO" id="GO:0006508">
    <property type="term" value="P:proteolysis"/>
    <property type="evidence" value="ECO:0007669"/>
    <property type="project" value="UniProtKB-KW"/>
</dbReference>
<dbReference type="FunFam" id="3.40.50.1820:FF:000028">
    <property type="entry name" value="S9 family peptidase"/>
    <property type="match status" value="1"/>
</dbReference>
<evidence type="ECO:0000256" key="7">
    <source>
        <dbReference type="ARBA" id="ARBA00032596"/>
    </source>
</evidence>
<dbReference type="Gene3D" id="3.40.50.1820">
    <property type="entry name" value="alpha/beta hydrolase"/>
    <property type="match status" value="1"/>
</dbReference>
<dbReference type="EMBL" id="QNBD01000101">
    <property type="protein sequence ID" value="RKX71182.1"/>
    <property type="molecule type" value="Genomic_DNA"/>
</dbReference>
<evidence type="ECO:0000256" key="3">
    <source>
        <dbReference type="ARBA" id="ARBA00022801"/>
    </source>
</evidence>
<dbReference type="PANTHER" id="PTHR42776">
    <property type="entry name" value="SERINE PEPTIDASE S9 FAMILY MEMBER"/>
    <property type="match status" value="1"/>
</dbReference>
<dbReference type="InterPro" id="IPR011659">
    <property type="entry name" value="WD40"/>
</dbReference>
<dbReference type="SUPFAM" id="SSF82171">
    <property type="entry name" value="DPP6 N-terminal domain-like"/>
    <property type="match status" value="1"/>
</dbReference>
<evidence type="ECO:0000256" key="5">
    <source>
        <dbReference type="ARBA" id="ARBA00022990"/>
    </source>
</evidence>
<keyword evidence="4" id="KW-0720">Serine protease</keyword>
<dbReference type="PROSITE" id="PS00708">
    <property type="entry name" value="PRO_ENDOPEP_SER"/>
    <property type="match status" value="1"/>
</dbReference>
<evidence type="ECO:0000256" key="6">
    <source>
        <dbReference type="ARBA" id="ARBA00032284"/>
    </source>
</evidence>
<reference evidence="10 11" key="1">
    <citation type="submission" date="2018-06" db="EMBL/GenBank/DDBJ databases">
        <title>Extensive metabolic versatility and redundancy in microbially diverse, dynamic hydrothermal sediments.</title>
        <authorList>
            <person name="Dombrowski N."/>
            <person name="Teske A."/>
            <person name="Baker B.J."/>
        </authorList>
    </citation>
    <scope>NUCLEOTIDE SEQUENCE [LARGE SCALE GENOMIC DNA]</scope>
    <source>
        <strain evidence="10">B10_G13</strain>
    </source>
</reference>
<dbReference type="Pfam" id="PF00326">
    <property type="entry name" value="Peptidase_S9"/>
    <property type="match status" value="1"/>
</dbReference>
<keyword evidence="2" id="KW-0645">Protease</keyword>
<keyword evidence="5" id="KW-0007">Acetylation</keyword>
<evidence type="ECO:0000256" key="2">
    <source>
        <dbReference type="ARBA" id="ARBA00022670"/>
    </source>
</evidence>
<dbReference type="AlphaFoldDB" id="A0A660SL18"/>
<organism evidence="10 11">
    <name type="scientific">candidate division TA06 bacterium</name>
    <dbReference type="NCBI Taxonomy" id="2250710"/>
    <lineage>
        <taxon>Bacteria</taxon>
        <taxon>Bacteria division TA06</taxon>
    </lineage>
</organism>
<dbReference type="Gene3D" id="2.120.10.30">
    <property type="entry name" value="TolB, C-terminal domain"/>
    <property type="match status" value="2"/>
</dbReference>
<dbReference type="SUPFAM" id="SSF53474">
    <property type="entry name" value="alpha/beta-Hydrolases"/>
    <property type="match status" value="1"/>
</dbReference>
<dbReference type="InterPro" id="IPR029058">
    <property type="entry name" value="AB_hydrolase_fold"/>
</dbReference>
<sequence>MKKEKVLIQDLFELKFIRSVRIKPDDNKFLYIVEGIDKKDDKYYSKIYEYDFKSKESKQLIHKKGKYFNVNYSPNGKWISFISNRDKKMKLYIMPSDGGEAEEIEFKEFYLVNYLWGKDEKNLLLTLTKKSKEEKDLEKAKKPEKKTPAVRIIDSLSYKCDGKGFLTSNKPQLYIYNIKKGKIDKQLTKKKNGILEGVLSNDSKYIYYTVFEKKDWEQNTNYIGIYKLNIKSGKEEKIDVEKGSKFALSISNDGKYLSYLGNTRVDDYTGTVNYKPFVIDLLNNSVEEILKNSDLMCIDMTVDDSGESFDSTSLKWSVRNELLFFVSDKGSCHIYCLNVSNGKIQKIFGGTGKSITFDKSKTHTIYALSNAVHPGRIIIDPGKKGETEIDPNKKYIKSHYISKPEPFRWKGYKKDIINGWILKPYGQIKGKKYPLIVEIHGGPHAQYGNSFFHEFQVLSSKGYVIFYSNPHGSSGYGEIFAKSLVARWGVPDTEDILNAIKIIKNYDYIDGNRIGVTGGSYGGFMTNWLIGHTDIFKAAVTQRSVTNLVSFFGSSDGGYYFKHEFKTTFWENIEYYLKYSPISYVKNIKTPLLIIHSENDLRAPIEQAEQLFVALKMLKRKVRFARFPEESHGLSRIGTPSRRIKRIELIVDWFNKFL</sequence>
<gene>
    <name evidence="10" type="ORF">DRP43_02710</name>
</gene>
<feature type="domain" description="Peptidase S9 prolyl oligopeptidase catalytic" evidence="9">
    <location>
        <begin position="450"/>
        <end position="657"/>
    </location>
</feature>
<accession>A0A660SL18</accession>
<evidence type="ECO:0000256" key="4">
    <source>
        <dbReference type="ARBA" id="ARBA00022825"/>
    </source>
</evidence>
<evidence type="ECO:0000256" key="1">
    <source>
        <dbReference type="ARBA" id="ARBA00010040"/>
    </source>
</evidence>
<dbReference type="InterPro" id="IPR011042">
    <property type="entry name" value="6-blade_b-propeller_TolB-like"/>
</dbReference>
<dbReference type="Proteomes" id="UP000271125">
    <property type="component" value="Unassembled WGS sequence"/>
</dbReference>
<dbReference type="InterPro" id="IPR002471">
    <property type="entry name" value="Pept_S9_AS"/>
</dbReference>
<proteinExistence type="inferred from homology"/>
<protein>
    <recommendedName>
        <fullName evidence="7">Acyl-peptide hydrolase</fullName>
    </recommendedName>
    <alternativeName>
        <fullName evidence="6">Acylaminoacyl-peptidase</fullName>
    </alternativeName>
</protein>
<comment type="similarity">
    <text evidence="1">Belongs to the peptidase S9C family.</text>
</comment>
<comment type="caution">
    <text evidence="10">The sequence shown here is derived from an EMBL/GenBank/DDBJ whole genome shotgun (WGS) entry which is preliminary data.</text>
</comment>